<evidence type="ECO:0000256" key="8">
    <source>
        <dbReference type="ARBA" id="ARBA00022723"/>
    </source>
</evidence>
<comment type="function">
    <text evidence="13">Involved in the heme biosynthesis. Catalyzes the anaerobic oxidative decarboxylation of propionate groups of rings A and B of coproporphyrinogen III to yield the vinyl groups in protoporphyrinogen IX.</text>
</comment>
<evidence type="ECO:0000313" key="17">
    <source>
        <dbReference type="EMBL" id="MDT9600875.1"/>
    </source>
</evidence>
<evidence type="ECO:0000256" key="9">
    <source>
        <dbReference type="ARBA" id="ARBA00023002"/>
    </source>
</evidence>
<dbReference type="SMART" id="SM00729">
    <property type="entry name" value="Elp3"/>
    <property type="match status" value="1"/>
</dbReference>
<evidence type="ECO:0000256" key="15">
    <source>
        <dbReference type="PIRNR" id="PIRNR000167"/>
    </source>
</evidence>
<comment type="subunit">
    <text evidence="4">Monomer.</text>
</comment>
<keyword evidence="6 15" id="KW-0963">Cytoplasm</keyword>
<sequence>MRPEILARYGARQIPRYTSYPTAPNFTAAVGEGQYRAWLGSVPADESLSLYLHVPFCRAMCWYCGCHTTVTARALPVARYLDALTSEITLVAQALPHRMTARHLHFGGGSPTLIQPPQFLGLMRHLRLCFDLAKDAELAIEIDPRTLDPALTAALATGGINRASIGVQSFDPRVQAAINRVQNFAETADAVAGLRGHGIHGINFDLIYGLPHQTLTSCLDTVAQAVSLRPDRLSVFGYAHVPGFKKHQRKIEESALPDPAARLEQSQAIAGALVDAGYRQIGLDHFALPDDSLSAAAATGRLHRNFQGYTTDGCRALIGFGASSIGRLPGGYVQNKVLISDYQEQVAQGHLPIARGCAVSVEDNLRGEIIERLMCDYRVDLAEMCADYGADPVRLAQSAGLGPLVADGLIALRGDVVEMEETARPLVRAVAAAFDAYLDNSKTRHALAL</sequence>
<dbReference type="PANTHER" id="PTHR13932:SF6">
    <property type="entry name" value="OXYGEN-INDEPENDENT COPROPORPHYRINOGEN III OXIDASE"/>
    <property type="match status" value="1"/>
</dbReference>
<keyword evidence="18" id="KW-1185">Reference proteome</keyword>
<evidence type="ECO:0000256" key="4">
    <source>
        <dbReference type="ARBA" id="ARBA00011245"/>
    </source>
</evidence>
<dbReference type="PIRSF" id="PIRSF000167">
    <property type="entry name" value="HemN"/>
    <property type="match status" value="1"/>
</dbReference>
<dbReference type="Gene3D" id="1.10.10.920">
    <property type="match status" value="1"/>
</dbReference>
<evidence type="ECO:0000256" key="11">
    <source>
        <dbReference type="ARBA" id="ARBA00023014"/>
    </source>
</evidence>
<keyword evidence="11 15" id="KW-0411">Iron-sulfur</keyword>
<dbReference type="PANTHER" id="PTHR13932">
    <property type="entry name" value="COPROPORPHYRINIGEN III OXIDASE"/>
    <property type="match status" value="1"/>
</dbReference>
<protein>
    <recommendedName>
        <fullName evidence="15">Coproporphyrinogen-III oxidase</fullName>
        <ecNumber evidence="15">1.3.98.3</ecNumber>
    </recommendedName>
</protein>
<keyword evidence="12 15" id="KW-0627">Porphyrin biosynthesis</keyword>
<dbReference type="EMBL" id="JAVUPU010000013">
    <property type="protein sequence ID" value="MDT9600875.1"/>
    <property type="molecule type" value="Genomic_DNA"/>
</dbReference>
<dbReference type="InterPro" id="IPR023404">
    <property type="entry name" value="rSAM_horseshoe"/>
</dbReference>
<evidence type="ECO:0000256" key="13">
    <source>
        <dbReference type="ARBA" id="ARBA00024295"/>
    </source>
</evidence>
<dbReference type="InterPro" id="IPR006638">
    <property type="entry name" value="Elp3/MiaA/NifB-like_rSAM"/>
</dbReference>
<keyword evidence="7 15" id="KW-0949">S-adenosyl-L-methionine</keyword>
<feature type="domain" description="Radical SAM core" evidence="16">
    <location>
        <begin position="42"/>
        <end position="279"/>
    </location>
</feature>
<comment type="pathway">
    <text evidence="2 15">Porphyrin-containing compound metabolism; protoporphyrin-IX biosynthesis; protoporphyrinogen-IX from coproporphyrinogen-III (AdoMet route): step 1/1.</text>
</comment>
<dbReference type="InterPro" id="IPR058240">
    <property type="entry name" value="rSAM_sf"/>
</dbReference>
<evidence type="ECO:0000256" key="14">
    <source>
        <dbReference type="ARBA" id="ARBA00048321"/>
    </source>
</evidence>
<evidence type="ECO:0000259" key="16">
    <source>
        <dbReference type="PROSITE" id="PS51918"/>
    </source>
</evidence>
<dbReference type="RefSeq" id="WP_315728422.1">
    <property type="nucleotide sequence ID" value="NZ_JAVUPU010000013.1"/>
</dbReference>
<dbReference type="Proteomes" id="UP001259572">
    <property type="component" value="Unassembled WGS sequence"/>
</dbReference>
<comment type="catalytic activity">
    <reaction evidence="14 15">
        <text>coproporphyrinogen III + 2 S-adenosyl-L-methionine = protoporphyrinogen IX + 2 5'-deoxyadenosine + 2 L-methionine + 2 CO2</text>
        <dbReference type="Rhea" id="RHEA:15425"/>
        <dbReference type="ChEBI" id="CHEBI:16526"/>
        <dbReference type="ChEBI" id="CHEBI:17319"/>
        <dbReference type="ChEBI" id="CHEBI:57307"/>
        <dbReference type="ChEBI" id="CHEBI:57309"/>
        <dbReference type="ChEBI" id="CHEBI:57844"/>
        <dbReference type="ChEBI" id="CHEBI:59789"/>
        <dbReference type="EC" id="1.3.98.3"/>
    </reaction>
</comment>
<evidence type="ECO:0000256" key="2">
    <source>
        <dbReference type="ARBA" id="ARBA00004785"/>
    </source>
</evidence>
<organism evidence="17 18">
    <name type="scientific">Sphingosinicella rhizophila</name>
    <dbReference type="NCBI Taxonomy" id="3050082"/>
    <lineage>
        <taxon>Bacteria</taxon>
        <taxon>Pseudomonadati</taxon>
        <taxon>Pseudomonadota</taxon>
        <taxon>Alphaproteobacteria</taxon>
        <taxon>Sphingomonadales</taxon>
        <taxon>Sphingosinicellaceae</taxon>
        <taxon>Sphingosinicella</taxon>
    </lineage>
</organism>
<dbReference type="Gene3D" id="3.80.30.20">
    <property type="entry name" value="tm_1862 like domain"/>
    <property type="match status" value="1"/>
</dbReference>
<evidence type="ECO:0000256" key="5">
    <source>
        <dbReference type="ARBA" id="ARBA00022485"/>
    </source>
</evidence>
<comment type="similarity">
    <text evidence="3 15">Belongs to the anaerobic coproporphyrinogen-III oxidase family.</text>
</comment>
<keyword evidence="10 15" id="KW-0408">Iron</keyword>
<dbReference type="SFLD" id="SFLDS00029">
    <property type="entry name" value="Radical_SAM"/>
    <property type="match status" value="1"/>
</dbReference>
<dbReference type="PROSITE" id="PS51918">
    <property type="entry name" value="RADICAL_SAM"/>
    <property type="match status" value="1"/>
</dbReference>
<evidence type="ECO:0000256" key="10">
    <source>
        <dbReference type="ARBA" id="ARBA00023004"/>
    </source>
</evidence>
<keyword evidence="9 15" id="KW-0560">Oxidoreductase</keyword>
<dbReference type="SUPFAM" id="SSF102114">
    <property type="entry name" value="Radical SAM enzymes"/>
    <property type="match status" value="1"/>
</dbReference>
<comment type="subcellular location">
    <subcellularLocation>
        <location evidence="1 15">Cytoplasm</location>
    </subcellularLocation>
</comment>
<dbReference type="InterPro" id="IPR004558">
    <property type="entry name" value="Coprogen_oxidase_HemN"/>
</dbReference>
<comment type="caution">
    <text evidence="17">The sequence shown here is derived from an EMBL/GenBank/DDBJ whole genome shotgun (WGS) entry which is preliminary data.</text>
</comment>
<evidence type="ECO:0000256" key="6">
    <source>
        <dbReference type="ARBA" id="ARBA00022490"/>
    </source>
</evidence>
<reference evidence="17 18" key="1">
    <citation type="submission" date="2023-05" db="EMBL/GenBank/DDBJ databases">
        <authorList>
            <person name="Guo Y."/>
        </authorList>
    </citation>
    <scope>NUCLEOTIDE SEQUENCE [LARGE SCALE GENOMIC DNA]</scope>
    <source>
        <strain evidence="17 18">GR2756</strain>
    </source>
</reference>
<keyword evidence="8 15" id="KW-0479">Metal-binding</keyword>
<evidence type="ECO:0000313" key="18">
    <source>
        <dbReference type="Proteomes" id="UP001259572"/>
    </source>
</evidence>
<dbReference type="NCBIfam" id="TIGR00538">
    <property type="entry name" value="hemN"/>
    <property type="match status" value="1"/>
</dbReference>
<evidence type="ECO:0000256" key="1">
    <source>
        <dbReference type="ARBA" id="ARBA00004496"/>
    </source>
</evidence>
<dbReference type="InterPro" id="IPR007197">
    <property type="entry name" value="rSAM"/>
</dbReference>
<dbReference type="EC" id="1.3.98.3" evidence="15"/>
<gene>
    <name evidence="17" type="primary">hemN</name>
    <name evidence="17" type="ORF">RQX22_18095</name>
</gene>
<dbReference type="CDD" id="cd01335">
    <property type="entry name" value="Radical_SAM"/>
    <property type="match status" value="1"/>
</dbReference>
<evidence type="ECO:0000256" key="12">
    <source>
        <dbReference type="ARBA" id="ARBA00023244"/>
    </source>
</evidence>
<name>A0ABU3QBU2_9SPHN</name>
<keyword evidence="5 15" id="KW-0004">4Fe-4S</keyword>
<dbReference type="SFLD" id="SFLDG01065">
    <property type="entry name" value="anaerobic_coproporphyrinogen-I"/>
    <property type="match status" value="1"/>
</dbReference>
<dbReference type="GO" id="GO:0051989">
    <property type="term" value="F:coproporphyrinogen dehydrogenase activity"/>
    <property type="evidence" value="ECO:0007669"/>
    <property type="project" value="UniProtKB-EC"/>
</dbReference>
<evidence type="ECO:0000256" key="3">
    <source>
        <dbReference type="ARBA" id="ARBA00005493"/>
    </source>
</evidence>
<accession>A0ABU3QBU2</accession>
<comment type="cofactor">
    <cofactor evidence="15">
        <name>[4Fe-4S] cluster</name>
        <dbReference type="ChEBI" id="CHEBI:49883"/>
    </cofactor>
    <text evidence="15">Binds 1 [4Fe-4S] cluster. The cluster is coordinated with 3 cysteines and an exchangeable S-adenosyl-L-methionine.</text>
</comment>
<dbReference type="InterPro" id="IPR034505">
    <property type="entry name" value="Coproporphyrinogen-III_oxidase"/>
</dbReference>
<dbReference type="Pfam" id="PF04055">
    <property type="entry name" value="Radical_SAM"/>
    <property type="match status" value="1"/>
</dbReference>
<evidence type="ECO:0000256" key="7">
    <source>
        <dbReference type="ARBA" id="ARBA00022691"/>
    </source>
</evidence>
<proteinExistence type="inferred from homology"/>